<dbReference type="Proteomes" id="UP000240493">
    <property type="component" value="Unassembled WGS sequence"/>
</dbReference>
<reference evidence="1 2" key="1">
    <citation type="submission" date="2016-07" db="EMBL/GenBank/DDBJ databases">
        <title>Multiple horizontal gene transfer events from other fungi enriched the ability of initially mycotrophic Trichoderma (Ascomycota) to feed on dead plant biomass.</title>
        <authorList>
            <consortium name="DOE Joint Genome Institute"/>
            <person name="Aerts A."/>
            <person name="Atanasova L."/>
            <person name="Chenthamara K."/>
            <person name="Zhang J."/>
            <person name="Grujic M."/>
            <person name="Henrissat B."/>
            <person name="Kuo A."/>
            <person name="Salamov A."/>
            <person name="Lipzen A."/>
            <person name="Labutti K."/>
            <person name="Barry K."/>
            <person name="Miao Y."/>
            <person name="Rahimi M.J."/>
            <person name="Shen Q."/>
            <person name="Grigoriev I.V."/>
            <person name="Kubicek C.P."/>
            <person name="Druzhinina I.S."/>
        </authorList>
    </citation>
    <scope>NUCLEOTIDE SEQUENCE [LARGE SCALE GENOMIC DNA]</scope>
    <source>
        <strain evidence="1 2">CBS 433.97</strain>
    </source>
</reference>
<gene>
    <name evidence="1" type="ORF">M441DRAFT_55373</name>
</gene>
<name>A0A2T3ZHN3_TRIA4</name>
<protein>
    <submittedName>
        <fullName evidence="1">Uncharacterized protein</fullName>
    </submittedName>
</protein>
<dbReference type="EMBL" id="KZ679258">
    <property type="protein sequence ID" value="PTB44316.1"/>
    <property type="molecule type" value="Genomic_DNA"/>
</dbReference>
<evidence type="ECO:0000313" key="2">
    <source>
        <dbReference type="Proteomes" id="UP000240493"/>
    </source>
</evidence>
<keyword evidence="2" id="KW-1185">Reference proteome</keyword>
<dbReference type="AlphaFoldDB" id="A0A2T3ZHN3"/>
<organism evidence="1 2">
    <name type="scientific">Trichoderma asperellum (strain ATCC 204424 / CBS 433.97 / NBRC 101777)</name>
    <dbReference type="NCBI Taxonomy" id="1042311"/>
    <lineage>
        <taxon>Eukaryota</taxon>
        <taxon>Fungi</taxon>
        <taxon>Dikarya</taxon>
        <taxon>Ascomycota</taxon>
        <taxon>Pezizomycotina</taxon>
        <taxon>Sordariomycetes</taxon>
        <taxon>Hypocreomycetidae</taxon>
        <taxon>Hypocreales</taxon>
        <taxon>Hypocreaceae</taxon>
        <taxon>Trichoderma</taxon>
    </lineage>
</organism>
<proteinExistence type="predicted"/>
<evidence type="ECO:0000313" key="1">
    <source>
        <dbReference type="EMBL" id="PTB44316.1"/>
    </source>
</evidence>
<accession>A0A2T3ZHN3</accession>
<sequence length="74" mass="8263">MARFRLEKRLAAYRPHVPIHFGYPSSTGTSVIVVPLSQVLILWHSLSDGLDTQLMPLQTVSSNELQNSEESEAL</sequence>